<reference evidence="1 2" key="1">
    <citation type="submission" date="2013-12" db="EMBL/GenBank/DDBJ databases">
        <title>Draft genome of the parsitic nematode Ancylostoma duodenale.</title>
        <authorList>
            <person name="Mitreva M."/>
        </authorList>
    </citation>
    <scope>NUCLEOTIDE SEQUENCE [LARGE SCALE GENOMIC DNA]</scope>
    <source>
        <strain evidence="1 2">Zhejiang</strain>
    </source>
</reference>
<organism evidence="1 2">
    <name type="scientific">Ancylostoma duodenale</name>
    <dbReference type="NCBI Taxonomy" id="51022"/>
    <lineage>
        <taxon>Eukaryota</taxon>
        <taxon>Metazoa</taxon>
        <taxon>Ecdysozoa</taxon>
        <taxon>Nematoda</taxon>
        <taxon>Chromadorea</taxon>
        <taxon>Rhabditida</taxon>
        <taxon>Rhabditina</taxon>
        <taxon>Rhabditomorpha</taxon>
        <taxon>Strongyloidea</taxon>
        <taxon>Ancylostomatidae</taxon>
        <taxon>Ancylostomatinae</taxon>
        <taxon>Ancylostoma</taxon>
    </lineage>
</organism>
<proteinExistence type="predicted"/>
<protein>
    <submittedName>
        <fullName evidence="1">Uncharacterized protein</fullName>
    </submittedName>
</protein>
<gene>
    <name evidence="1" type="ORF">ANCDUO_04319</name>
</gene>
<dbReference type="OrthoDB" id="10368703at2759"/>
<sequence length="70" mass="8055">MNPHLVIHHNCNYVGPCRRKYTRKITSEYIGNGRSTPIFDLGTLDLTSFLAEQTVDCFKWQHPSIPDYSA</sequence>
<keyword evidence="2" id="KW-1185">Reference proteome</keyword>
<dbReference type="EMBL" id="KN727589">
    <property type="protein sequence ID" value="KIH65362.1"/>
    <property type="molecule type" value="Genomic_DNA"/>
</dbReference>
<name>A0A0C2DRK7_9BILA</name>
<dbReference type="Proteomes" id="UP000054047">
    <property type="component" value="Unassembled WGS sequence"/>
</dbReference>
<accession>A0A0C2DRK7</accession>
<evidence type="ECO:0000313" key="1">
    <source>
        <dbReference type="EMBL" id="KIH65362.1"/>
    </source>
</evidence>
<dbReference type="AlphaFoldDB" id="A0A0C2DRK7"/>
<evidence type="ECO:0000313" key="2">
    <source>
        <dbReference type="Proteomes" id="UP000054047"/>
    </source>
</evidence>